<gene>
    <name evidence="2" type="ordered locus">FRAAL4653</name>
</gene>
<dbReference type="KEGG" id="fal:FRAAL4653"/>
<evidence type="ECO:0000313" key="2">
    <source>
        <dbReference type="EMBL" id="CAJ63295.1"/>
    </source>
</evidence>
<feature type="domain" description="Tc1-like transposase DDE" evidence="1">
    <location>
        <begin position="31"/>
        <end position="110"/>
    </location>
</feature>
<dbReference type="Pfam" id="PF13358">
    <property type="entry name" value="DDE_3"/>
    <property type="match status" value="1"/>
</dbReference>
<dbReference type="Proteomes" id="UP000000657">
    <property type="component" value="Chromosome"/>
</dbReference>
<dbReference type="Gene3D" id="3.30.420.10">
    <property type="entry name" value="Ribonuclease H-like superfamily/Ribonuclease H"/>
    <property type="match status" value="1"/>
</dbReference>
<sequence length="145" mass="16572">MVCVRPGRRPRLIYRLLVHRGRRGERKGFVARDFIRLLTAAYHQLDGKIMVVWDNLPGHHAHVVGEFIDSHADWLSVYWLPSYAPEINPVEGLWAHLKTGVLANLAARGLDHLIRVIKTALKRAQYRPDLLWGFLAETGLSLEPP</sequence>
<evidence type="ECO:0000259" key="1">
    <source>
        <dbReference type="Pfam" id="PF13358"/>
    </source>
</evidence>
<dbReference type="eggNOG" id="COG3335">
    <property type="taxonomic scope" value="Bacteria"/>
</dbReference>
<dbReference type="InterPro" id="IPR036397">
    <property type="entry name" value="RNaseH_sf"/>
</dbReference>
<organism evidence="2 3">
    <name type="scientific">Frankia alni (strain DSM 45986 / CECT 9034 / ACN14a)</name>
    <dbReference type="NCBI Taxonomy" id="326424"/>
    <lineage>
        <taxon>Bacteria</taxon>
        <taxon>Bacillati</taxon>
        <taxon>Actinomycetota</taxon>
        <taxon>Actinomycetes</taxon>
        <taxon>Frankiales</taxon>
        <taxon>Frankiaceae</taxon>
        <taxon>Frankia</taxon>
    </lineage>
</organism>
<reference evidence="2 3" key="1">
    <citation type="journal article" date="2007" name="Genome Res.">
        <title>Genome characteristics of facultatively symbiotic Frankia sp. strains reflect host range and host plant biogeography.</title>
        <authorList>
            <person name="Normand P."/>
            <person name="Lapierre P."/>
            <person name="Tisa L.S."/>
            <person name="Gogarten J.P."/>
            <person name="Alloisio N."/>
            <person name="Bagnarol E."/>
            <person name="Bassi C.A."/>
            <person name="Berry A.M."/>
            <person name="Bickhart D.M."/>
            <person name="Choisne N."/>
            <person name="Couloux A."/>
            <person name="Cournoyer B."/>
            <person name="Cruveiller S."/>
            <person name="Daubin V."/>
            <person name="Demange N."/>
            <person name="Francino M.P."/>
            <person name="Goltsman E."/>
            <person name="Huang Y."/>
            <person name="Kopp O.R."/>
            <person name="Labarre L."/>
            <person name="Lapidus A."/>
            <person name="Lavire C."/>
            <person name="Marechal J."/>
            <person name="Martinez M."/>
            <person name="Mastronunzio J.E."/>
            <person name="Mullin B.C."/>
            <person name="Niemann J."/>
            <person name="Pujic P."/>
            <person name="Rawnsley T."/>
            <person name="Rouy Z."/>
            <person name="Schenowitz C."/>
            <person name="Sellstedt A."/>
            <person name="Tavares F."/>
            <person name="Tomkins J.P."/>
            <person name="Vallenet D."/>
            <person name="Valverde C."/>
            <person name="Wall L.G."/>
            <person name="Wang Y."/>
            <person name="Medigue C."/>
            <person name="Benson D.R."/>
        </authorList>
    </citation>
    <scope>NUCLEOTIDE SEQUENCE [LARGE SCALE GENOMIC DNA]</scope>
    <source>
        <strain evidence="3">DSM 45986 / CECT 9034 / ACN14a</strain>
    </source>
</reference>
<dbReference type="GO" id="GO:0003676">
    <property type="term" value="F:nucleic acid binding"/>
    <property type="evidence" value="ECO:0007669"/>
    <property type="project" value="InterPro"/>
</dbReference>
<dbReference type="EMBL" id="CT573213">
    <property type="protein sequence ID" value="CAJ63295.1"/>
    <property type="molecule type" value="Genomic_DNA"/>
</dbReference>
<evidence type="ECO:0000313" key="3">
    <source>
        <dbReference type="Proteomes" id="UP000000657"/>
    </source>
</evidence>
<keyword evidence="3" id="KW-1185">Reference proteome</keyword>
<name>Q0RGU1_FRAAA</name>
<dbReference type="InterPro" id="IPR038717">
    <property type="entry name" value="Tc1-like_DDE_dom"/>
</dbReference>
<protein>
    <submittedName>
        <fullName evidence="2">Transposase (Partial)</fullName>
    </submittedName>
</protein>
<dbReference type="HOGENOM" id="CLU_056788_15_0_11"/>
<accession>Q0RGU1</accession>
<dbReference type="AlphaFoldDB" id="Q0RGU1"/>
<dbReference type="STRING" id="326424.FRAAL4653"/>
<proteinExistence type="predicted"/>